<proteinExistence type="predicted"/>
<dbReference type="InterPro" id="IPR015421">
    <property type="entry name" value="PyrdxlP-dep_Trfase_major"/>
</dbReference>
<name>X0XGB1_9ZZZZ</name>
<dbReference type="InterPro" id="IPR049704">
    <property type="entry name" value="Aminotrans_3_PPA_site"/>
</dbReference>
<dbReference type="Pfam" id="PF00202">
    <property type="entry name" value="Aminotran_3"/>
    <property type="match status" value="1"/>
</dbReference>
<keyword evidence="2" id="KW-0663">Pyridoxal phosphate</keyword>
<reference evidence="3" key="1">
    <citation type="journal article" date="2014" name="Front. Microbiol.">
        <title>High frequency of phylogenetically diverse reductive dehalogenase-homologous genes in deep subseafloor sedimentary metagenomes.</title>
        <authorList>
            <person name="Kawai M."/>
            <person name="Futagami T."/>
            <person name="Toyoda A."/>
            <person name="Takaki Y."/>
            <person name="Nishi S."/>
            <person name="Hori S."/>
            <person name="Arai W."/>
            <person name="Tsubouchi T."/>
            <person name="Morono Y."/>
            <person name="Uchiyama I."/>
            <person name="Ito T."/>
            <person name="Fujiyama A."/>
            <person name="Inagaki F."/>
            <person name="Takami H."/>
        </authorList>
    </citation>
    <scope>NUCLEOTIDE SEQUENCE</scope>
    <source>
        <strain evidence="3">Expedition CK06-06</strain>
    </source>
</reference>
<protein>
    <recommendedName>
        <fullName evidence="4">4-aminobutyrate--2-oxoglutarate transaminase</fullName>
    </recommendedName>
</protein>
<feature type="non-terminal residue" evidence="3">
    <location>
        <position position="1"/>
    </location>
</feature>
<comment type="caution">
    <text evidence="3">The sequence shown here is derived from an EMBL/GenBank/DDBJ whole genome shotgun (WGS) entry which is preliminary data.</text>
</comment>
<dbReference type="InterPro" id="IPR050103">
    <property type="entry name" value="Class-III_PLP-dep_AT"/>
</dbReference>
<dbReference type="GO" id="GO:0008483">
    <property type="term" value="F:transaminase activity"/>
    <property type="evidence" value="ECO:0007669"/>
    <property type="project" value="InterPro"/>
</dbReference>
<evidence type="ECO:0000256" key="2">
    <source>
        <dbReference type="ARBA" id="ARBA00022898"/>
    </source>
</evidence>
<dbReference type="Gene3D" id="3.90.1150.10">
    <property type="entry name" value="Aspartate Aminotransferase, domain 1"/>
    <property type="match status" value="1"/>
</dbReference>
<dbReference type="GO" id="GO:0042802">
    <property type="term" value="F:identical protein binding"/>
    <property type="evidence" value="ECO:0007669"/>
    <property type="project" value="TreeGrafter"/>
</dbReference>
<dbReference type="PROSITE" id="PS00600">
    <property type="entry name" value="AA_TRANSFER_CLASS_3"/>
    <property type="match status" value="1"/>
</dbReference>
<dbReference type="SUPFAM" id="SSF53383">
    <property type="entry name" value="PLP-dependent transferases"/>
    <property type="match status" value="1"/>
</dbReference>
<evidence type="ECO:0000313" key="3">
    <source>
        <dbReference type="EMBL" id="GAG42165.1"/>
    </source>
</evidence>
<feature type="non-terminal residue" evidence="3">
    <location>
        <position position="134"/>
    </location>
</feature>
<sequence length="134" mass="13753">PIQGEGGFYSLPDGFLSELRTVCDQHGILLIVDEIQTGFGRTGRMFATEYEGVEPDIMTLAKGIAGGFPLAAVVGKKAVMDAPDPGGLGGTYAGSPLACAAALAVLDIIEKEALCERANAVGEALKAGLARMQA</sequence>
<comment type="cofactor">
    <cofactor evidence="1">
        <name>pyridoxal 5'-phosphate</name>
        <dbReference type="ChEBI" id="CHEBI:597326"/>
    </cofactor>
</comment>
<accession>X0XGB1</accession>
<dbReference type="EMBL" id="BARS01057585">
    <property type="protein sequence ID" value="GAG42165.1"/>
    <property type="molecule type" value="Genomic_DNA"/>
</dbReference>
<gene>
    <name evidence="3" type="ORF">S01H1_84375</name>
</gene>
<evidence type="ECO:0000256" key="1">
    <source>
        <dbReference type="ARBA" id="ARBA00001933"/>
    </source>
</evidence>
<dbReference type="InterPro" id="IPR005814">
    <property type="entry name" value="Aminotrans_3"/>
</dbReference>
<dbReference type="Gene3D" id="3.40.640.10">
    <property type="entry name" value="Type I PLP-dependent aspartate aminotransferase-like (Major domain)"/>
    <property type="match status" value="1"/>
</dbReference>
<organism evidence="3">
    <name type="scientific">marine sediment metagenome</name>
    <dbReference type="NCBI Taxonomy" id="412755"/>
    <lineage>
        <taxon>unclassified sequences</taxon>
        <taxon>metagenomes</taxon>
        <taxon>ecological metagenomes</taxon>
    </lineage>
</organism>
<dbReference type="AlphaFoldDB" id="X0XGB1"/>
<dbReference type="GO" id="GO:0030170">
    <property type="term" value="F:pyridoxal phosphate binding"/>
    <property type="evidence" value="ECO:0007669"/>
    <property type="project" value="InterPro"/>
</dbReference>
<evidence type="ECO:0008006" key="4">
    <source>
        <dbReference type="Google" id="ProtNLM"/>
    </source>
</evidence>
<dbReference type="InterPro" id="IPR015424">
    <property type="entry name" value="PyrdxlP-dep_Trfase"/>
</dbReference>
<dbReference type="PANTHER" id="PTHR11986">
    <property type="entry name" value="AMINOTRANSFERASE CLASS III"/>
    <property type="match status" value="1"/>
</dbReference>
<dbReference type="InterPro" id="IPR015422">
    <property type="entry name" value="PyrdxlP-dep_Trfase_small"/>
</dbReference>